<evidence type="ECO:0008006" key="5">
    <source>
        <dbReference type="Google" id="ProtNLM"/>
    </source>
</evidence>
<keyword evidence="2" id="KW-0472">Membrane</keyword>
<dbReference type="InterPro" id="IPR042338">
    <property type="entry name" value="TNFSF4"/>
</dbReference>
<organism evidence="3 4">
    <name type="scientific">Phrynocephalus forsythii</name>
    <dbReference type="NCBI Taxonomy" id="171643"/>
    <lineage>
        <taxon>Eukaryota</taxon>
        <taxon>Metazoa</taxon>
        <taxon>Chordata</taxon>
        <taxon>Craniata</taxon>
        <taxon>Vertebrata</taxon>
        <taxon>Euteleostomi</taxon>
        <taxon>Lepidosauria</taxon>
        <taxon>Squamata</taxon>
        <taxon>Bifurcata</taxon>
        <taxon>Unidentata</taxon>
        <taxon>Episquamata</taxon>
        <taxon>Toxicofera</taxon>
        <taxon>Iguania</taxon>
        <taxon>Acrodonta</taxon>
        <taxon>Agamidae</taxon>
        <taxon>Agaminae</taxon>
        <taxon>Phrynocephalus</taxon>
    </lineage>
</organism>
<proteinExistence type="predicted"/>
<dbReference type="PANTHER" id="PTHR17534">
    <property type="entry name" value="OX40 LIGAND"/>
    <property type="match status" value="1"/>
</dbReference>
<dbReference type="InterPro" id="IPR008983">
    <property type="entry name" value="Tumour_necrosis_fac-like_dom"/>
</dbReference>
<dbReference type="Gene3D" id="2.60.120.40">
    <property type="match status" value="1"/>
</dbReference>
<dbReference type="GO" id="GO:0032813">
    <property type="term" value="F:tumor necrosis factor receptor superfamily binding"/>
    <property type="evidence" value="ECO:0007669"/>
    <property type="project" value="TreeGrafter"/>
</dbReference>
<dbReference type="GO" id="GO:0005125">
    <property type="term" value="F:cytokine activity"/>
    <property type="evidence" value="ECO:0007669"/>
    <property type="project" value="InterPro"/>
</dbReference>
<name>A0A9Q0Y1A8_9SAUR</name>
<dbReference type="PANTHER" id="PTHR17534:SF4">
    <property type="entry name" value="TUMOR NECROSIS FACTOR LIGAND SUPERFAMILY MEMBER 4"/>
    <property type="match status" value="1"/>
</dbReference>
<evidence type="ECO:0000313" key="3">
    <source>
        <dbReference type="EMBL" id="KAJ7338651.1"/>
    </source>
</evidence>
<comment type="caution">
    <text evidence="3">The sequence shown here is derived from an EMBL/GenBank/DDBJ whole genome shotgun (WGS) entry which is preliminary data.</text>
</comment>
<dbReference type="SUPFAM" id="SSF49842">
    <property type="entry name" value="TNF-like"/>
    <property type="match status" value="1"/>
</dbReference>
<gene>
    <name evidence="3" type="ORF">JRQ81_012553</name>
</gene>
<reference evidence="3" key="1">
    <citation type="journal article" date="2023" name="DNA Res.">
        <title>Chromosome-level genome assembly of Phrynocephalus forsythii using third-generation DNA sequencing and Hi-C analysis.</title>
        <authorList>
            <person name="Qi Y."/>
            <person name="Zhao W."/>
            <person name="Zhao Y."/>
            <person name="Niu C."/>
            <person name="Cao S."/>
            <person name="Zhang Y."/>
        </authorList>
    </citation>
    <scope>NUCLEOTIDE SEQUENCE</scope>
    <source>
        <tissue evidence="3">Muscle</tissue>
    </source>
</reference>
<dbReference type="GO" id="GO:0001819">
    <property type="term" value="P:positive regulation of cytokine production"/>
    <property type="evidence" value="ECO:0007669"/>
    <property type="project" value="TreeGrafter"/>
</dbReference>
<accession>A0A9Q0Y1A8</accession>
<dbReference type="GO" id="GO:0042102">
    <property type="term" value="P:positive regulation of T cell proliferation"/>
    <property type="evidence" value="ECO:0007669"/>
    <property type="project" value="TreeGrafter"/>
</dbReference>
<dbReference type="GO" id="GO:0005615">
    <property type="term" value="C:extracellular space"/>
    <property type="evidence" value="ECO:0007669"/>
    <property type="project" value="TreeGrafter"/>
</dbReference>
<evidence type="ECO:0000256" key="1">
    <source>
        <dbReference type="SAM" id="MobiDB-lite"/>
    </source>
</evidence>
<dbReference type="GO" id="GO:0006954">
    <property type="term" value="P:inflammatory response"/>
    <property type="evidence" value="ECO:0007669"/>
    <property type="project" value="TreeGrafter"/>
</dbReference>
<keyword evidence="2" id="KW-0812">Transmembrane</keyword>
<feature type="compositionally biased region" description="Basic and acidic residues" evidence="1">
    <location>
        <begin position="7"/>
        <end position="22"/>
    </location>
</feature>
<keyword evidence="4" id="KW-1185">Reference proteome</keyword>
<dbReference type="OrthoDB" id="9424588at2759"/>
<dbReference type="AlphaFoldDB" id="A0A9Q0Y1A8"/>
<keyword evidence="2" id="KW-1133">Transmembrane helix</keyword>
<sequence>MEEQLEMEARRLEEAPAQGEKKKQTRPFSLQHGSMVVQWVALAVCLVLLGLLYLRSPVPEKQWIFIKSSNHSIIYKRPVGIRKKAGTMEVNVLKDSIPIHCDGFYLFFLEGNIFLHGAKAPLILRVYREPQEYFLNINCSYPKTEVQKIIVHDFRSSDEIYLQYDGDGRPNTETSKQDLTLSLIMLTPHSYCSPEK</sequence>
<evidence type="ECO:0000313" key="4">
    <source>
        <dbReference type="Proteomes" id="UP001142489"/>
    </source>
</evidence>
<feature type="transmembrane region" description="Helical" evidence="2">
    <location>
        <begin position="36"/>
        <end position="54"/>
    </location>
</feature>
<dbReference type="EMBL" id="JAPFRF010000003">
    <property type="protein sequence ID" value="KAJ7338651.1"/>
    <property type="molecule type" value="Genomic_DNA"/>
</dbReference>
<dbReference type="Proteomes" id="UP001142489">
    <property type="component" value="Unassembled WGS sequence"/>
</dbReference>
<feature type="region of interest" description="Disordered" evidence="1">
    <location>
        <begin position="1"/>
        <end position="25"/>
    </location>
</feature>
<protein>
    <recommendedName>
        <fullName evidence="5">Tumor necrosis factor ligand superfamily member 4</fullName>
    </recommendedName>
</protein>
<evidence type="ECO:0000256" key="2">
    <source>
        <dbReference type="SAM" id="Phobius"/>
    </source>
</evidence>